<proteinExistence type="predicted"/>
<comment type="caution">
    <text evidence="1">The sequence shown here is derived from an EMBL/GenBank/DDBJ whole genome shotgun (WGS) entry which is preliminary data.</text>
</comment>
<dbReference type="EMBL" id="VSSQ01039335">
    <property type="protein sequence ID" value="MPM92387.1"/>
    <property type="molecule type" value="Genomic_DNA"/>
</dbReference>
<protein>
    <submittedName>
        <fullName evidence="1">Uncharacterized protein</fullName>
    </submittedName>
</protein>
<organism evidence="1">
    <name type="scientific">bioreactor metagenome</name>
    <dbReference type="NCBI Taxonomy" id="1076179"/>
    <lineage>
        <taxon>unclassified sequences</taxon>
        <taxon>metagenomes</taxon>
        <taxon>ecological metagenomes</taxon>
    </lineage>
</organism>
<sequence length="54" mass="6105">MSLRGFERVVTAGEKEKLAECYEHIAAHGLKGAILMEQQQQKQEQRQSLAMTMA</sequence>
<name>A0A645DSR6_9ZZZZ</name>
<gene>
    <name evidence="1" type="ORF">SDC9_139522</name>
</gene>
<dbReference type="AlphaFoldDB" id="A0A645DSR6"/>
<accession>A0A645DSR6</accession>
<reference evidence="1" key="1">
    <citation type="submission" date="2019-08" db="EMBL/GenBank/DDBJ databases">
        <authorList>
            <person name="Kucharzyk K."/>
            <person name="Murdoch R.W."/>
            <person name="Higgins S."/>
            <person name="Loffler F."/>
        </authorList>
    </citation>
    <scope>NUCLEOTIDE SEQUENCE</scope>
</reference>
<evidence type="ECO:0000313" key="1">
    <source>
        <dbReference type="EMBL" id="MPM92387.1"/>
    </source>
</evidence>